<dbReference type="Gene3D" id="2.60.120.20">
    <property type="match status" value="1"/>
</dbReference>
<name>A0AA49APV0_9VIRU</name>
<evidence type="ECO:0000256" key="2">
    <source>
        <dbReference type="ARBA" id="ARBA00022561"/>
    </source>
</evidence>
<dbReference type="Pfam" id="PF03115">
    <property type="entry name" value="Astro_capsid_N"/>
    <property type="match status" value="1"/>
</dbReference>
<protein>
    <submittedName>
        <fullName evidence="6">Capsid protein</fullName>
    </submittedName>
</protein>
<sequence length="784" mass="88463">MDQKPKPQRIRRKMERKKEEKVAAKAAAKAVKKIEKQQPQKPPRKTTVLKTNAGLELGMTMEKESADRRKLARLERQIKAMKKSEDGPKVQSVMTTTLTLGSLLGTSLDELTRQMRIWLNPCQLKPADSEETATPLSIRGSQYDLWKPLSVFLTFQPLVGPSVITGSICFADLDQDGSAAKPENIDSVKARPHCELSIGQRRTWKLPPRLLKGPRAGWWYVDTNESPLQSLGPAINMWTYMKTRNVMGIAQAASGVSTQPTTAEYDGPLFLAEMRITYAFANYNPKPALAQLAMKTEENKVQHDQAKFANDEDGNVVMEITTNAELALFMDRYERAVATTKEEKSSVAWSVAGEAVGAISSALGPWGWLVRGGWWVIRRIFGAKAQMYQEQAGVTRYMVYPSVEDAMRDNPIKQVVNSSDSKHQIPVGIYRVRQLNNPNVNTPVSNQQLQVTSSAGTEPGEKIVPSEHILPTERPTGESKIIPPIYNWTPVGGYDQPGLYENPDKGGKNTWTNIITFFSLSKVLRLEIEESGSGARAQQFKYRIRPRSETGDTPLYGNQGMQFCMPYKDWLENSGSTTFYWLELTYATSFFPSVKTQETGIIYNKQGQIHTKTTLCESFREQVGLDSPFNLKLMPFHNADQITKWGETGWGFETIMDHCRVDLTSDRMVAWPVFLWGSTRNMGIMFIMPQTYRIGVFCCPTTTGAELIGKELPVWGSFCWPSELSLQWGQAVDNQSTWEREFVVNKVTIPKSPLGNQADSDEEFVKLPDRSEMNEKQNYKKRFF</sequence>
<accession>A0AA49APV0</accession>
<dbReference type="InterPro" id="IPR004337">
    <property type="entry name" value="Astro_capsid_N"/>
</dbReference>
<reference evidence="6" key="1">
    <citation type="submission" date="2021-02" db="EMBL/GenBank/DDBJ databases">
        <title>RNA virus diversity of birds and small mammals from Qiang-Tibet plateau of China.</title>
        <authorList>
            <person name="Zhu W."/>
            <person name="Huang Y."/>
            <person name="Yang J."/>
        </authorList>
    </citation>
    <scope>NUCLEOTIDE SEQUENCE</scope>
    <source>
        <strain evidence="6">YSN02</strain>
    </source>
</reference>
<feature type="compositionally biased region" description="Basic residues" evidence="4">
    <location>
        <begin position="1"/>
        <end position="15"/>
    </location>
</feature>
<feature type="domain" description="Astrovirus capsid protein inner core" evidence="5">
    <location>
        <begin position="62"/>
        <end position="283"/>
    </location>
</feature>
<feature type="region of interest" description="Disordered" evidence="4">
    <location>
        <begin position="1"/>
        <end position="25"/>
    </location>
</feature>
<evidence type="ECO:0000256" key="4">
    <source>
        <dbReference type="SAM" id="MobiDB-lite"/>
    </source>
</evidence>
<evidence type="ECO:0000259" key="5">
    <source>
        <dbReference type="Pfam" id="PF03115"/>
    </source>
</evidence>
<comment type="subcellular location">
    <subcellularLocation>
        <location evidence="1">Virion</location>
    </subcellularLocation>
</comment>
<evidence type="ECO:0000313" key="6">
    <source>
        <dbReference type="EMBL" id="QXV86503.1"/>
    </source>
</evidence>
<keyword evidence="2" id="KW-0167">Capsid protein</keyword>
<evidence type="ECO:0000256" key="1">
    <source>
        <dbReference type="ARBA" id="ARBA00004328"/>
    </source>
</evidence>
<dbReference type="GO" id="GO:0019028">
    <property type="term" value="C:viral capsid"/>
    <property type="evidence" value="ECO:0007669"/>
    <property type="project" value="UniProtKB-KW"/>
</dbReference>
<evidence type="ECO:0000256" key="3">
    <source>
        <dbReference type="ARBA" id="ARBA00022844"/>
    </source>
</evidence>
<organism evidence="6">
    <name type="scientific">Avastrovirus sp</name>
    <dbReference type="NCBI Taxonomy" id="2809168"/>
    <lineage>
        <taxon>Viruses</taxon>
        <taxon>Riboviria</taxon>
        <taxon>Orthornavirae</taxon>
        <taxon>Pisuviricota</taxon>
        <taxon>Stelpaviricetes</taxon>
        <taxon>Stellavirales</taxon>
        <taxon>Astroviridae</taxon>
        <taxon>Avastrovirus</taxon>
    </lineage>
</organism>
<dbReference type="EMBL" id="MW826482">
    <property type="protein sequence ID" value="QXV86503.1"/>
    <property type="molecule type" value="Genomic_RNA"/>
</dbReference>
<keyword evidence="3" id="KW-0946">Virion</keyword>
<dbReference type="InterPro" id="IPR029053">
    <property type="entry name" value="Viral_coat"/>
</dbReference>
<proteinExistence type="predicted"/>